<gene>
    <name evidence="9" type="ORF">UY32_C0008G0014</name>
</gene>
<dbReference type="PANTHER" id="PTHR47779:SF1">
    <property type="entry name" value="SYNTHASE (CCG-9), PUTATIVE (AFU_ORTHOLOGUE AFUA_3G12100)-RELATED"/>
    <property type="match status" value="1"/>
</dbReference>
<sequence length="414" mass="46645">MLPIVETRPQELEQYRSFISGELFEEIKNLAEGCRGRRVFHVNSAPRGGGVAEILKSLVPLMKGLGLEAEWYTIPPHNGFFEITKKMHNALQGKEYEFPFAARKKYMLHVARTAELMREMKPDVWVIHDPQPAGVAMFLPQFYPSISRIHIDLTSPNHEVWEFVSSFLASYDKVIVSSPEFVKKEIKDSAVVFQPAIDPLSAKNQLLPLESANETLRSFGINPDKPLIAQISRFDPWKNPLGVIEAYQLAKKKIPDLQLALVGFIVAQDDPEAERIYRRVRKKAEKDPDIFLFADITKLGSLAIDVFVGTVQTAADVILQKSVREGFGMTVAEAMWKEKPVVAGEVGGIKLQIEDGKNGFFASNSKEAASRIVELIENPDLAKKIGEAAKTTVREKFLIPRLLRDYLRLFKELV</sequence>
<dbReference type="PANTHER" id="PTHR47779">
    <property type="entry name" value="SYNTHASE (CCG-9), PUTATIVE (AFU_ORTHOLOGUE AFUA_3G12100)-RELATED"/>
    <property type="match status" value="1"/>
</dbReference>
<keyword evidence="6" id="KW-0119">Carbohydrate metabolism</keyword>
<dbReference type="InterPro" id="IPR001296">
    <property type="entry name" value="Glyco_trans_1"/>
</dbReference>
<feature type="domain" description="Trehalose synthase N-terminal" evidence="8">
    <location>
        <begin position="41"/>
        <end position="183"/>
    </location>
</feature>
<dbReference type="Proteomes" id="UP000034600">
    <property type="component" value="Unassembled WGS sequence"/>
</dbReference>
<evidence type="ECO:0000256" key="1">
    <source>
        <dbReference type="ARBA" id="ARBA00009481"/>
    </source>
</evidence>
<evidence type="ECO:0000256" key="4">
    <source>
        <dbReference type="ARBA" id="ARBA00022676"/>
    </source>
</evidence>
<evidence type="ECO:0000313" key="9">
    <source>
        <dbReference type="EMBL" id="KKU99023.1"/>
    </source>
</evidence>
<dbReference type="EMBL" id="LCPO01000008">
    <property type="protein sequence ID" value="KKU99023.1"/>
    <property type="molecule type" value="Genomic_DNA"/>
</dbReference>
<evidence type="ECO:0000256" key="5">
    <source>
        <dbReference type="ARBA" id="ARBA00022679"/>
    </source>
</evidence>
<protein>
    <submittedName>
        <fullName evidence="9">Glycosyl transferase group 1</fullName>
    </submittedName>
</protein>
<evidence type="ECO:0000256" key="2">
    <source>
        <dbReference type="ARBA" id="ARBA00011738"/>
    </source>
</evidence>
<dbReference type="Pfam" id="PF00534">
    <property type="entry name" value="Glycos_transf_1"/>
    <property type="match status" value="1"/>
</dbReference>
<dbReference type="SUPFAM" id="SSF53756">
    <property type="entry name" value="UDP-Glycosyltransferase/glycogen phosphorylase"/>
    <property type="match status" value="1"/>
</dbReference>
<dbReference type="GO" id="GO:0016757">
    <property type="term" value="F:glycosyltransferase activity"/>
    <property type="evidence" value="ECO:0007669"/>
    <property type="project" value="UniProtKB-KW"/>
</dbReference>
<organism evidence="9 10">
    <name type="scientific">Candidatus Jorgensenbacteria bacterium GW2011_GWC1_48_8</name>
    <dbReference type="NCBI Taxonomy" id="1618666"/>
    <lineage>
        <taxon>Bacteria</taxon>
        <taxon>Candidatus Joergenseniibacteriota</taxon>
    </lineage>
</organism>
<name>A0A0G1X8X5_9BACT</name>
<keyword evidence="5 9" id="KW-0808">Transferase</keyword>
<dbReference type="Pfam" id="PF21269">
    <property type="entry name" value="TreT_GT1"/>
    <property type="match status" value="1"/>
</dbReference>
<dbReference type="PATRIC" id="fig|1618666.3.peg.267"/>
<comment type="caution">
    <text evidence="9">The sequence shown here is derived from an EMBL/GenBank/DDBJ whole genome shotgun (WGS) entry which is preliminary data.</text>
</comment>
<keyword evidence="4" id="KW-0328">Glycosyltransferase</keyword>
<accession>A0A0G1X8X5</accession>
<evidence type="ECO:0000256" key="6">
    <source>
        <dbReference type="ARBA" id="ARBA00023277"/>
    </source>
</evidence>
<feature type="domain" description="Glycosyl transferase family 1" evidence="7">
    <location>
        <begin position="216"/>
        <end position="391"/>
    </location>
</feature>
<reference evidence="9 10" key="1">
    <citation type="journal article" date="2015" name="Nature">
        <title>rRNA introns, odd ribosomes, and small enigmatic genomes across a large radiation of phyla.</title>
        <authorList>
            <person name="Brown C.T."/>
            <person name="Hug L.A."/>
            <person name="Thomas B.C."/>
            <person name="Sharon I."/>
            <person name="Castelle C.J."/>
            <person name="Singh A."/>
            <person name="Wilkins M.J."/>
            <person name="Williams K.H."/>
            <person name="Banfield J.F."/>
        </authorList>
    </citation>
    <scope>NUCLEOTIDE SEQUENCE [LARGE SCALE GENOMIC DNA]</scope>
</reference>
<comment type="subunit">
    <text evidence="2">Homodimer.</text>
</comment>
<keyword evidence="3" id="KW-0313">Glucose metabolism</keyword>
<dbReference type="AlphaFoldDB" id="A0A0G1X8X5"/>
<evidence type="ECO:0000256" key="3">
    <source>
        <dbReference type="ARBA" id="ARBA00022526"/>
    </source>
</evidence>
<dbReference type="Gene3D" id="3.40.50.2000">
    <property type="entry name" value="Glycogen Phosphorylase B"/>
    <property type="match status" value="2"/>
</dbReference>
<evidence type="ECO:0000259" key="7">
    <source>
        <dbReference type="Pfam" id="PF00534"/>
    </source>
</evidence>
<dbReference type="InterPro" id="IPR049438">
    <property type="entry name" value="TreT_GT1"/>
</dbReference>
<evidence type="ECO:0000259" key="8">
    <source>
        <dbReference type="Pfam" id="PF21269"/>
    </source>
</evidence>
<dbReference type="GO" id="GO:0006006">
    <property type="term" value="P:glucose metabolic process"/>
    <property type="evidence" value="ECO:0007669"/>
    <property type="project" value="UniProtKB-KW"/>
</dbReference>
<evidence type="ECO:0000313" key="10">
    <source>
        <dbReference type="Proteomes" id="UP000034600"/>
    </source>
</evidence>
<proteinExistence type="inferred from homology"/>
<comment type="similarity">
    <text evidence="1">Belongs to the glycosyltransferase group 1 family. Glycosyltransferase 4 subfamily.</text>
</comment>
<dbReference type="InterPro" id="IPR052078">
    <property type="entry name" value="Trehalose_Metab_GTase"/>
</dbReference>